<gene>
    <name evidence="3" type="ORF">HMPREF1218_1304</name>
</gene>
<dbReference type="EMBL" id="AWET01000038">
    <property type="protein sequence ID" value="ERK00248.1"/>
    <property type="molecule type" value="Genomic_DNA"/>
</dbReference>
<dbReference type="InterPro" id="IPR050498">
    <property type="entry name" value="Ycf3"/>
</dbReference>
<dbReference type="InterPro" id="IPR019734">
    <property type="entry name" value="TPR_rpt"/>
</dbReference>
<accession>U2L6W2</accession>
<dbReference type="Gene3D" id="1.25.40.10">
    <property type="entry name" value="Tetratricopeptide repeat domain"/>
    <property type="match status" value="2"/>
</dbReference>
<keyword evidence="1" id="KW-0677">Repeat</keyword>
<keyword evidence="2" id="KW-0802">TPR repeat</keyword>
<evidence type="ECO:0000256" key="2">
    <source>
        <dbReference type="ARBA" id="ARBA00022803"/>
    </source>
</evidence>
<organism evidence="3 4">
    <name type="scientific">Hoylesella pleuritidis F0068</name>
    <dbReference type="NCBI Taxonomy" id="1081904"/>
    <lineage>
        <taxon>Bacteria</taxon>
        <taxon>Pseudomonadati</taxon>
        <taxon>Bacteroidota</taxon>
        <taxon>Bacteroidia</taxon>
        <taxon>Bacteroidales</taxon>
        <taxon>Prevotellaceae</taxon>
        <taxon>Hoylesella</taxon>
    </lineage>
</organism>
<keyword evidence="4" id="KW-1185">Reference proteome</keyword>
<sequence>MRDSLATASERVAYHPDSIDLRLRKASWNIMLEQWSFARDEYDYILLREPDNIAALYYRAFVNEKLGRLNFARLDYENLLKRVPGNFEAQLGLALLNEKDHHYTEAFNQINQLIDQFPNNPIAYAARAGIEKERKMYELAEYDYGEAIKRDITNIDYILNRSDVRYLLSDYVGAREDLDRVVNLGISRANLRKYYNRLKIKRKN</sequence>
<dbReference type="PANTHER" id="PTHR44858:SF1">
    <property type="entry name" value="UDP-N-ACETYLGLUCOSAMINE--PEPTIDE N-ACETYLGLUCOSAMINYLTRANSFERASE SPINDLY-RELATED"/>
    <property type="match status" value="1"/>
</dbReference>
<dbReference type="PANTHER" id="PTHR44858">
    <property type="entry name" value="TETRATRICOPEPTIDE REPEAT PROTEIN 6"/>
    <property type="match status" value="1"/>
</dbReference>
<protein>
    <submittedName>
        <fullName evidence="3">Tetratricopeptide repeat protein</fullName>
    </submittedName>
</protein>
<evidence type="ECO:0000313" key="4">
    <source>
        <dbReference type="Proteomes" id="UP000016600"/>
    </source>
</evidence>
<dbReference type="SMART" id="SM00028">
    <property type="entry name" value="TPR"/>
    <property type="match status" value="3"/>
</dbReference>
<reference evidence="3 4" key="1">
    <citation type="submission" date="2013-08" db="EMBL/GenBank/DDBJ databases">
        <authorList>
            <person name="Durkin A.S."/>
            <person name="Haft D.R."/>
            <person name="McCorrison J."/>
            <person name="Torralba M."/>
            <person name="Gillis M."/>
            <person name="Haft D.H."/>
            <person name="Methe B."/>
            <person name="Sutton G."/>
            <person name="Nelson K.E."/>
        </authorList>
    </citation>
    <scope>NUCLEOTIDE SEQUENCE [LARGE SCALE GENOMIC DNA]</scope>
    <source>
        <strain evidence="3 4">F0068</strain>
    </source>
</reference>
<dbReference type="PATRIC" id="fig|1081904.3.peg.1697"/>
<evidence type="ECO:0000256" key="1">
    <source>
        <dbReference type="ARBA" id="ARBA00022737"/>
    </source>
</evidence>
<dbReference type="SUPFAM" id="SSF48452">
    <property type="entry name" value="TPR-like"/>
    <property type="match status" value="1"/>
</dbReference>
<dbReference type="Proteomes" id="UP000016600">
    <property type="component" value="Unassembled WGS sequence"/>
</dbReference>
<proteinExistence type="predicted"/>
<dbReference type="AlphaFoldDB" id="U2L6W2"/>
<dbReference type="InterPro" id="IPR011990">
    <property type="entry name" value="TPR-like_helical_dom_sf"/>
</dbReference>
<evidence type="ECO:0000313" key="3">
    <source>
        <dbReference type="EMBL" id="ERK00248.1"/>
    </source>
</evidence>
<comment type="caution">
    <text evidence="3">The sequence shown here is derived from an EMBL/GenBank/DDBJ whole genome shotgun (WGS) entry which is preliminary data.</text>
</comment>
<name>U2L6W2_9BACT</name>